<organism evidence="1 2">
    <name type="scientific">Armillaria gallica</name>
    <name type="common">Bulbous honey fungus</name>
    <name type="synonym">Armillaria bulbosa</name>
    <dbReference type="NCBI Taxonomy" id="47427"/>
    <lineage>
        <taxon>Eukaryota</taxon>
        <taxon>Fungi</taxon>
        <taxon>Dikarya</taxon>
        <taxon>Basidiomycota</taxon>
        <taxon>Agaricomycotina</taxon>
        <taxon>Agaricomycetes</taxon>
        <taxon>Agaricomycetidae</taxon>
        <taxon>Agaricales</taxon>
        <taxon>Marasmiineae</taxon>
        <taxon>Physalacriaceae</taxon>
        <taxon>Armillaria</taxon>
    </lineage>
</organism>
<proteinExistence type="predicted"/>
<evidence type="ECO:0000313" key="1">
    <source>
        <dbReference type="EMBL" id="PBK87860.1"/>
    </source>
</evidence>
<name>A0A2H3D193_ARMGA</name>
<protein>
    <submittedName>
        <fullName evidence="1">Uncharacterized protein</fullName>
    </submittedName>
</protein>
<keyword evidence="2" id="KW-1185">Reference proteome</keyword>
<accession>A0A2H3D193</accession>
<dbReference type="InParanoid" id="A0A2H3D193"/>
<dbReference type="AlphaFoldDB" id="A0A2H3D193"/>
<evidence type="ECO:0000313" key="2">
    <source>
        <dbReference type="Proteomes" id="UP000217790"/>
    </source>
</evidence>
<reference evidence="2" key="1">
    <citation type="journal article" date="2017" name="Nat. Ecol. Evol.">
        <title>Genome expansion and lineage-specific genetic innovations in the forest pathogenic fungi Armillaria.</title>
        <authorList>
            <person name="Sipos G."/>
            <person name="Prasanna A.N."/>
            <person name="Walter M.C."/>
            <person name="O'Connor E."/>
            <person name="Balint B."/>
            <person name="Krizsan K."/>
            <person name="Kiss B."/>
            <person name="Hess J."/>
            <person name="Varga T."/>
            <person name="Slot J."/>
            <person name="Riley R."/>
            <person name="Boka B."/>
            <person name="Rigling D."/>
            <person name="Barry K."/>
            <person name="Lee J."/>
            <person name="Mihaltcheva S."/>
            <person name="LaButti K."/>
            <person name="Lipzen A."/>
            <person name="Waldron R."/>
            <person name="Moloney N.M."/>
            <person name="Sperisen C."/>
            <person name="Kredics L."/>
            <person name="Vagvoelgyi C."/>
            <person name="Patrignani A."/>
            <person name="Fitzpatrick D."/>
            <person name="Nagy I."/>
            <person name="Doyle S."/>
            <person name="Anderson J.B."/>
            <person name="Grigoriev I.V."/>
            <person name="Gueldener U."/>
            <person name="Muensterkoetter M."/>
            <person name="Nagy L.G."/>
        </authorList>
    </citation>
    <scope>NUCLEOTIDE SEQUENCE [LARGE SCALE GENOMIC DNA]</scope>
    <source>
        <strain evidence="2">Ar21-2</strain>
    </source>
</reference>
<sequence length="247" mass="28041">MKSTPHPRGLLRFYEDEHVTHDGRAWRIIDATRLSDGYKVVLKAFPALRRYSRNHTIPILDAVSLPRLKNLALIVMLMFHSFLSPSFHCRIEFVERLRELLGVECIGYHFGFDVSQDGIEWKFPTERRYVAGAVDYYYINFQFAQCFPEGHDKAIISGIVGHPFKADVYQLCATVISEFGVISACFLSNLSSLQTHSGLNNFKPLLPEYGCCRSASKRPTASDALAQLDAIVSRSSAVSMTWRIWSN</sequence>
<dbReference type="OrthoDB" id="5987198at2759"/>
<dbReference type="EMBL" id="KZ293676">
    <property type="protein sequence ID" value="PBK87860.1"/>
    <property type="molecule type" value="Genomic_DNA"/>
</dbReference>
<dbReference type="Proteomes" id="UP000217790">
    <property type="component" value="Unassembled WGS sequence"/>
</dbReference>
<dbReference type="STRING" id="47427.A0A2H3D193"/>
<gene>
    <name evidence="1" type="ORF">ARMGADRAFT_1065842</name>
</gene>